<reference evidence="3 4" key="1">
    <citation type="journal article" date="2023" name="Microbiol. Spectr.">
        <title>Symbiosis of Carpenter Bees with Uncharacterized Lactic Acid Bacteria Showing NAD Auxotrophy.</title>
        <authorList>
            <person name="Kawasaki S."/>
            <person name="Ozawa K."/>
            <person name="Mori T."/>
            <person name="Yamamoto A."/>
            <person name="Ito M."/>
            <person name="Ohkuma M."/>
            <person name="Sakamoto M."/>
            <person name="Matsutani M."/>
        </authorList>
    </citation>
    <scope>NUCLEOTIDE SEQUENCE [LARGE SCALE GENOMIC DNA]</scope>
    <source>
        <strain evidence="3 4">Kim37-2</strain>
    </source>
</reference>
<accession>A0ABN6SFZ0</accession>
<gene>
    <name evidence="3" type="ORF">KIM372_17070</name>
</gene>
<evidence type="ECO:0000313" key="4">
    <source>
        <dbReference type="Proteomes" id="UP001321766"/>
    </source>
</evidence>
<evidence type="ECO:0000256" key="2">
    <source>
        <dbReference type="ARBA" id="ARBA00022649"/>
    </source>
</evidence>
<organism evidence="3 4">
    <name type="scientific">Bombiscardovia nodaiensis</name>
    <dbReference type="NCBI Taxonomy" id="2932181"/>
    <lineage>
        <taxon>Bacteria</taxon>
        <taxon>Bacillati</taxon>
        <taxon>Actinomycetota</taxon>
        <taxon>Actinomycetes</taxon>
        <taxon>Bifidobacteriales</taxon>
        <taxon>Bifidobacteriaceae</taxon>
        <taxon>Bombiscardovia</taxon>
    </lineage>
</organism>
<proteinExistence type="inferred from homology"/>
<dbReference type="Pfam" id="PF02452">
    <property type="entry name" value="PemK_toxin"/>
    <property type="match status" value="1"/>
</dbReference>
<dbReference type="InterPro" id="IPR003477">
    <property type="entry name" value="PemK-like"/>
</dbReference>
<evidence type="ECO:0000256" key="1">
    <source>
        <dbReference type="ARBA" id="ARBA00007521"/>
    </source>
</evidence>
<protein>
    <recommendedName>
        <fullName evidence="5">Type II toxin-antitoxin system PemK/MazF family toxin</fullName>
    </recommendedName>
</protein>
<dbReference type="Gene3D" id="2.30.30.110">
    <property type="match status" value="1"/>
</dbReference>
<dbReference type="InterPro" id="IPR011067">
    <property type="entry name" value="Plasmid_toxin/cell-grow_inhib"/>
</dbReference>
<dbReference type="SUPFAM" id="SSF50118">
    <property type="entry name" value="Cell growth inhibitor/plasmid maintenance toxic component"/>
    <property type="match status" value="1"/>
</dbReference>
<dbReference type="EMBL" id="AP026798">
    <property type="protein sequence ID" value="BDR53800.1"/>
    <property type="molecule type" value="Genomic_DNA"/>
</dbReference>
<evidence type="ECO:0000313" key="3">
    <source>
        <dbReference type="EMBL" id="BDR53800.1"/>
    </source>
</evidence>
<name>A0ABN6SFZ0_9BIFI</name>
<dbReference type="PANTHER" id="PTHR33988:SF3">
    <property type="entry name" value="ENDORIBONUCLEASE TOXIN CHPB-RELATED"/>
    <property type="match status" value="1"/>
</dbReference>
<dbReference type="PANTHER" id="PTHR33988">
    <property type="entry name" value="ENDORIBONUCLEASE MAZF-RELATED"/>
    <property type="match status" value="1"/>
</dbReference>
<keyword evidence="2" id="KW-1277">Toxin-antitoxin system</keyword>
<keyword evidence="4" id="KW-1185">Reference proteome</keyword>
<comment type="similarity">
    <text evidence="1">Belongs to the PemK/MazF family.</text>
</comment>
<evidence type="ECO:0008006" key="5">
    <source>
        <dbReference type="Google" id="ProtNLM"/>
    </source>
</evidence>
<dbReference type="Proteomes" id="UP001321766">
    <property type="component" value="Chromosome"/>
</dbReference>
<sequence length="116" mass="12880">MNFQRGDLIELDLSPSRGHEQTKRRYVVVLSNDDFNRRCNLRIVCPISSTDASFPLHIKIDGAVSDPAGYPSSITGFAQIEQVKSLDLDARDAEYAGKIAPSKVKRMTELLLACLL</sequence>